<feature type="compositionally biased region" description="Low complexity" evidence="1">
    <location>
        <begin position="140"/>
        <end position="151"/>
    </location>
</feature>
<feature type="region of interest" description="Disordered" evidence="1">
    <location>
        <begin position="140"/>
        <end position="181"/>
    </location>
</feature>
<name>A0A914V6Z9_9BILA</name>
<sequence>MADSRHTSVSSSLERNHSAHQKSLQFSNHPKTIPEVEPVREQHGDVKRVGFPASLDRGVDDETTANRGRQSATNGRNDEFEYHKYDFIEQERADDGRRYGSSSFVQDFQPEKSESRTGRFVKKSAAAIIARKQTSSVNTNVNVVNLNGSTSPPKRMPVQENKKANGQNGDGNKAVGESRIAAEIRNLREREDELRRSRS</sequence>
<organism evidence="2 3">
    <name type="scientific">Plectus sambesii</name>
    <dbReference type="NCBI Taxonomy" id="2011161"/>
    <lineage>
        <taxon>Eukaryota</taxon>
        <taxon>Metazoa</taxon>
        <taxon>Ecdysozoa</taxon>
        <taxon>Nematoda</taxon>
        <taxon>Chromadorea</taxon>
        <taxon>Plectida</taxon>
        <taxon>Plectina</taxon>
        <taxon>Plectoidea</taxon>
        <taxon>Plectidae</taxon>
        <taxon>Plectus</taxon>
    </lineage>
</organism>
<evidence type="ECO:0000256" key="1">
    <source>
        <dbReference type="SAM" id="MobiDB-lite"/>
    </source>
</evidence>
<proteinExistence type="predicted"/>
<evidence type="ECO:0000313" key="3">
    <source>
        <dbReference type="WBParaSite" id="PSAMB.scaffold15883size1458.g36697.t1"/>
    </source>
</evidence>
<evidence type="ECO:0000313" key="2">
    <source>
        <dbReference type="Proteomes" id="UP000887566"/>
    </source>
</evidence>
<keyword evidence="2" id="KW-1185">Reference proteome</keyword>
<feature type="compositionally biased region" description="Polar residues" evidence="1">
    <location>
        <begin position="21"/>
        <end position="30"/>
    </location>
</feature>
<feature type="compositionally biased region" description="Basic and acidic residues" evidence="1">
    <location>
        <begin position="32"/>
        <end position="48"/>
    </location>
</feature>
<accession>A0A914V6Z9</accession>
<dbReference type="AlphaFoldDB" id="A0A914V6Z9"/>
<feature type="compositionally biased region" description="Polar residues" evidence="1">
    <location>
        <begin position="65"/>
        <end position="75"/>
    </location>
</feature>
<protein>
    <submittedName>
        <fullName evidence="3">Uncharacterized protein</fullName>
    </submittedName>
</protein>
<dbReference type="Proteomes" id="UP000887566">
    <property type="component" value="Unplaced"/>
</dbReference>
<feature type="region of interest" description="Disordered" evidence="1">
    <location>
        <begin position="92"/>
        <end position="119"/>
    </location>
</feature>
<dbReference type="WBParaSite" id="PSAMB.scaffold15883size1458.g36697.t1">
    <property type="protein sequence ID" value="PSAMB.scaffold15883size1458.g36697.t1"/>
    <property type="gene ID" value="PSAMB.scaffold15883size1458.g36697"/>
</dbReference>
<feature type="region of interest" description="Disordered" evidence="1">
    <location>
        <begin position="1"/>
        <end position="80"/>
    </location>
</feature>
<reference evidence="3" key="1">
    <citation type="submission" date="2022-11" db="UniProtKB">
        <authorList>
            <consortium name="WormBaseParasite"/>
        </authorList>
    </citation>
    <scope>IDENTIFICATION</scope>
</reference>